<keyword evidence="2" id="KW-0436">Ligase</keyword>
<dbReference type="SUPFAM" id="SSF56801">
    <property type="entry name" value="Acetyl-CoA synthetase-like"/>
    <property type="match status" value="1"/>
</dbReference>
<comment type="similarity">
    <text evidence="1">Belongs to the ATP-dependent AMP-binding enzyme family.</text>
</comment>
<evidence type="ECO:0000313" key="6">
    <source>
        <dbReference type="Proteomes" id="UP000789342"/>
    </source>
</evidence>
<feature type="domain" description="AMP-dependent synthetase/ligase" evidence="4">
    <location>
        <begin position="28"/>
        <end position="360"/>
    </location>
</feature>
<evidence type="ECO:0000256" key="1">
    <source>
        <dbReference type="ARBA" id="ARBA00006432"/>
    </source>
</evidence>
<dbReference type="OrthoDB" id="1898221at2759"/>
<dbReference type="GO" id="GO:0016405">
    <property type="term" value="F:CoA-ligase activity"/>
    <property type="evidence" value="ECO:0007669"/>
    <property type="project" value="TreeGrafter"/>
</dbReference>
<dbReference type="Pfam" id="PF00501">
    <property type="entry name" value="AMP-binding"/>
    <property type="match status" value="1"/>
</dbReference>
<keyword evidence="3" id="KW-1133">Transmembrane helix</keyword>
<accession>A0A9N9HPK7</accession>
<reference evidence="5" key="1">
    <citation type="submission" date="2021-06" db="EMBL/GenBank/DDBJ databases">
        <authorList>
            <person name="Kallberg Y."/>
            <person name="Tangrot J."/>
            <person name="Rosling A."/>
        </authorList>
    </citation>
    <scope>NUCLEOTIDE SEQUENCE</scope>
    <source>
        <strain evidence="5">CL551</strain>
    </source>
</reference>
<dbReference type="InterPro" id="IPR000873">
    <property type="entry name" value="AMP-dep_synth/lig_dom"/>
</dbReference>
<gene>
    <name evidence="5" type="ORF">AMORRO_LOCUS12027</name>
</gene>
<feature type="non-terminal residue" evidence="5">
    <location>
        <position position="361"/>
    </location>
</feature>
<comment type="caution">
    <text evidence="5">The sequence shown here is derived from an EMBL/GenBank/DDBJ whole genome shotgun (WGS) entry which is preliminary data.</text>
</comment>
<keyword evidence="6" id="KW-1185">Reference proteome</keyword>
<evidence type="ECO:0000256" key="2">
    <source>
        <dbReference type="ARBA" id="ARBA00022598"/>
    </source>
</evidence>
<dbReference type="Gene3D" id="2.30.38.10">
    <property type="entry name" value="Luciferase, Domain 3"/>
    <property type="match status" value="1"/>
</dbReference>
<evidence type="ECO:0000259" key="4">
    <source>
        <dbReference type="Pfam" id="PF00501"/>
    </source>
</evidence>
<evidence type="ECO:0000313" key="5">
    <source>
        <dbReference type="EMBL" id="CAG8699253.1"/>
    </source>
</evidence>
<keyword evidence="3" id="KW-0472">Membrane</keyword>
<sequence>MIFKSKLPNIEIPSTGVYQYITSNPNNVPENKVLFIDGTTDEKITFGEFKSKIKRFAAGLHDKVGFKRGDVLAIVSPNQVDYPVVIFGGKVSPVNPKYTVSELSYQFSASGASVIISHPLCLSETIEAAAEAQIPRSQIFLINDKEVNGIQPYNTLFLDREFEPIEYTPEEAKHTTVFLCYSSGTTGKNKGVETTHSNIVANVKQIVAFESGFDQNKIFMGVVPFYHIYGLTALLHASLFLGATTVLIPKFDLTTLCRVIQDYKVNYAHLVPPIILLLVKSPIVKEYDLSSLRVIVSAAAPLSKSLVDDLFSIHNILVKQAYGLTETSPFVSCADDNKSAKCSVGMLLPNIEAKIIAEDGQ</sequence>
<dbReference type="Gene3D" id="3.40.50.980">
    <property type="match status" value="2"/>
</dbReference>
<organism evidence="5 6">
    <name type="scientific">Acaulospora morrowiae</name>
    <dbReference type="NCBI Taxonomy" id="94023"/>
    <lineage>
        <taxon>Eukaryota</taxon>
        <taxon>Fungi</taxon>
        <taxon>Fungi incertae sedis</taxon>
        <taxon>Mucoromycota</taxon>
        <taxon>Glomeromycotina</taxon>
        <taxon>Glomeromycetes</taxon>
        <taxon>Diversisporales</taxon>
        <taxon>Acaulosporaceae</taxon>
        <taxon>Acaulospora</taxon>
    </lineage>
</organism>
<dbReference type="PANTHER" id="PTHR24096:SF149">
    <property type="entry name" value="AMP-BINDING DOMAIN-CONTAINING PROTEIN-RELATED"/>
    <property type="match status" value="1"/>
</dbReference>
<proteinExistence type="inferred from homology"/>
<dbReference type="AlphaFoldDB" id="A0A9N9HPK7"/>
<dbReference type="EMBL" id="CAJVPV010016682">
    <property type="protein sequence ID" value="CAG8699253.1"/>
    <property type="molecule type" value="Genomic_DNA"/>
</dbReference>
<dbReference type="Proteomes" id="UP000789342">
    <property type="component" value="Unassembled WGS sequence"/>
</dbReference>
<protein>
    <submittedName>
        <fullName evidence="5">16673_t:CDS:1</fullName>
    </submittedName>
</protein>
<dbReference type="PANTHER" id="PTHR24096">
    <property type="entry name" value="LONG-CHAIN-FATTY-ACID--COA LIGASE"/>
    <property type="match status" value="1"/>
</dbReference>
<evidence type="ECO:0000256" key="3">
    <source>
        <dbReference type="SAM" id="Phobius"/>
    </source>
</evidence>
<name>A0A9N9HPK7_9GLOM</name>
<feature type="transmembrane region" description="Helical" evidence="3">
    <location>
        <begin position="226"/>
        <end position="248"/>
    </location>
</feature>
<keyword evidence="3" id="KW-0812">Transmembrane</keyword>